<dbReference type="AlphaFoldDB" id="A0A0A9YJL6"/>
<accession>A0A0A9YJL6</accession>
<evidence type="ECO:0000256" key="1">
    <source>
        <dbReference type="SAM" id="MobiDB-lite"/>
    </source>
</evidence>
<dbReference type="EMBL" id="GBHO01010342">
    <property type="protein sequence ID" value="JAG33262.1"/>
    <property type="molecule type" value="Transcribed_RNA"/>
</dbReference>
<sequence>MRNINKDNYHGTSIRSIFTWWLGCVRSILHTANDRVMIECRWVRAIREAALQVDALTLDSTSGAPIPPIQERHGRNLTQMSHSPTDSSDDNSQASFTSGNMPISSLKNLSGNDSVP</sequence>
<feature type="region of interest" description="Disordered" evidence="1">
    <location>
        <begin position="57"/>
        <end position="116"/>
    </location>
</feature>
<reference evidence="2" key="1">
    <citation type="journal article" date="2014" name="PLoS ONE">
        <title>Transcriptome-Based Identification of ABC Transporters in the Western Tarnished Plant Bug Lygus hesperus.</title>
        <authorList>
            <person name="Hull J.J."/>
            <person name="Chaney K."/>
            <person name="Geib S.M."/>
            <person name="Fabrick J.A."/>
            <person name="Brent C.S."/>
            <person name="Walsh D."/>
            <person name="Lavine L.C."/>
        </authorList>
    </citation>
    <scope>NUCLEOTIDE SEQUENCE</scope>
</reference>
<protein>
    <submittedName>
        <fullName evidence="2">Ribosome-recycling factor</fullName>
    </submittedName>
</protein>
<organism evidence="2">
    <name type="scientific">Lygus hesperus</name>
    <name type="common">Western plant bug</name>
    <dbReference type="NCBI Taxonomy" id="30085"/>
    <lineage>
        <taxon>Eukaryota</taxon>
        <taxon>Metazoa</taxon>
        <taxon>Ecdysozoa</taxon>
        <taxon>Arthropoda</taxon>
        <taxon>Hexapoda</taxon>
        <taxon>Insecta</taxon>
        <taxon>Pterygota</taxon>
        <taxon>Neoptera</taxon>
        <taxon>Paraneoptera</taxon>
        <taxon>Hemiptera</taxon>
        <taxon>Heteroptera</taxon>
        <taxon>Panheteroptera</taxon>
        <taxon>Cimicomorpha</taxon>
        <taxon>Miridae</taxon>
        <taxon>Mirini</taxon>
        <taxon>Lygus</taxon>
    </lineage>
</organism>
<name>A0A0A9YJL6_LYGHE</name>
<reference evidence="2" key="2">
    <citation type="submission" date="2014-07" db="EMBL/GenBank/DDBJ databases">
        <authorList>
            <person name="Hull J."/>
        </authorList>
    </citation>
    <scope>NUCLEOTIDE SEQUENCE</scope>
</reference>
<gene>
    <name evidence="2" type="primary">frr_1</name>
    <name evidence="2" type="ORF">CM83_102418</name>
</gene>
<feature type="non-terminal residue" evidence="2">
    <location>
        <position position="116"/>
    </location>
</feature>
<evidence type="ECO:0000313" key="2">
    <source>
        <dbReference type="EMBL" id="JAG33262.1"/>
    </source>
</evidence>
<proteinExistence type="predicted"/>
<feature type="compositionally biased region" description="Polar residues" evidence="1">
    <location>
        <begin position="76"/>
        <end position="116"/>
    </location>
</feature>